<feature type="compositionally biased region" description="Polar residues" evidence="2">
    <location>
        <begin position="211"/>
        <end position="225"/>
    </location>
</feature>
<dbReference type="Pfam" id="PF16729">
    <property type="entry name" value="DUF5067"/>
    <property type="match status" value="1"/>
</dbReference>
<gene>
    <name evidence="5" type="ORF">H9901_00520</name>
</gene>
<dbReference type="InterPro" id="IPR031989">
    <property type="entry name" value="DUF5067"/>
</dbReference>
<evidence type="ECO:0000313" key="5">
    <source>
        <dbReference type="EMBL" id="MBU3851185.1"/>
    </source>
</evidence>
<dbReference type="AlphaFoldDB" id="A0A948TI40"/>
<dbReference type="Proteomes" id="UP000777303">
    <property type="component" value="Unassembled WGS sequence"/>
</dbReference>
<feature type="compositionally biased region" description="Low complexity" evidence="2">
    <location>
        <begin position="196"/>
        <end position="210"/>
    </location>
</feature>
<proteinExistence type="predicted"/>
<feature type="signal peptide" evidence="3">
    <location>
        <begin position="1"/>
        <end position="20"/>
    </location>
</feature>
<reference evidence="5" key="2">
    <citation type="submission" date="2021-04" db="EMBL/GenBank/DDBJ databases">
        <authorList>
            <person name="Gilroy R."/>
        </authorList>
    </citation>
    <scope>NUCLEOTIDE SEQUENCE</scope>
    <source>
        <strain evidence="5">F6-6636</strain>
    </source>
</reference>
<reference evidence="5" key="1">
    <citation type="journal article" date="2021" name="PeerJ">
        <title>Extensive microbial diversity within the chicken gut microbiome revealed by metagenomics and culture.</title>
        <authorList>
            <person name="Gilroy R."/>
            <person name="Ravi A."/>
            <person name="Getino M."/>
            <person name="Pursley I."/>
            <person name="Horton D.L."/>
            <person name="Alikhan N.F."/>
            <person name="Baker D."/>
            <person name="Gharbi K."/>
            <person name="Hall N."/>
            <person name="Watson M."/>
            <person name="Adriaenssens E.M."/>
            <person name="Foster-Nyarko E."/>
            <person name="Jarju S."/>
            <person name="Secka A."/>
            <person name="Antonio M."/>
            <person name="Oren A."/>
            <person name="Chaudhuri R.R."/>
            <person name="La Ragione R."/>
            <person name="Hildebrand F."/>
            <person name="Pallen M.J."/>
        </authorList>
    </citation>
    <scope>NUCLEOTIDE SEQUENCE</scope>
    <source>
        <strain evidence="5">F6-6636</strain>
    </source>
</reference>
<evidence type="ECO:0000313" key="6">
    <source>
        <dbReference type="Proteomes" id="UP000777303"/>
    </source>
</evidence>
<feature type="region of interest" description="Disordered" evidence="2">
    <location>
        <begin position="189"/>
        <end position="225"/>
    </location>
</feature>
<evidence type="ECO:0000256" key="1">
    <source>
        <dbReference type="ARBA" id="ARBA00022729"/>
    </source>
</evidence>
<dbReference type="Gene3D" id="2.60.40.1240">
    <property type="match status" value="1"/>
</dbReference>
<feature type="chain" id="PRO_5036770017" evidence="3">
    <location>
        <begin position="21"/>
        <end position="225"/>
    </location>
</feature>
<accession>A0A948TI40</accession>
<feature type="domain" description="DUF5067" evidence="4">
    <location>
        <begin position="40"/>
        <end position="166"/>
    </location>
</feature>
<dbReference type="PROSITE" id="PS51257">
    <property type="entry name" value="PROKAR_LIPOPROTEIN"/>
    <property type="match status" value="1"/>
</dbReference>
<organism evidence="5 6">
    <name type="scientific">Candidatus Paralactobacillus gallistercoris</name>
    <dbReference type="NCBI Taxonomy" id="2838724"/>
    <lineage>
        <taxon>Bacteria</taxon>
        <taxon>Bacillati</taxon>
        <taxon>Bacillota</taxon>
        <taxon>Bacilli</taxon>
        <taxon>Lactobacillales</taxon>
        <taxon>Lactobacillaceae</taxon>
        <taxon>Lactobacillus</taxon>
    </lineage>
</organism>
<dbReference type="EMBL" id="JAHLFS010000008">
    <property type="protein sequence ID" value="MBU3851185.1"/>
    <property type="molecule type" value="Genomic_DNA"/>
</dbReference>
<comment type="caution">
    <text evidence="5">The sequence shown here is derived from an EMBL/GenBank/DDBJ whole genome shotgun (WGS) entry which is preliminary data.</text>
</comment>
<evidence type="ECO:0000259" key="4">
    <source>
        <dbReference type="Pfam" id="PF16729"/>
    </source>
</evidence>
<keyword evidence="1 3" id="KW-0732">Signal</keyword>
<sequence>MRYKGTLIIAATTLLGLSLAACGHGSIVNPPHGKVTVAPVTTSSSTTSSQASFNNNTITTSDLQIKILSMQIVKPGVSTNNKSLLRVGFAMTNKTNKQLKPDMIKQYLNVYQKIDNDNQKLNTGITLHKDKQLVAQQNNNISKNNSTDGVITFVLKNTVNPVELVAKEHNQQIGSQTIQLGQLPRISNLNPTSALTTDTTSSNETNDTTTVAQHATASNTTTIQQ</sequence>
<protein>
    <submittedName>
        <fullName evidence="5">DUF5067 domain-containing protein</fullName>
    </submittedName>
</protein>
<evidence type="ECO:0000256" key="2">
    <source>
        <dbReference type="SAM" id="MobiDB-lite"/>
    </source>
</evidence>
<name>A0A948TI40_9LACO</name>
<evidence type="ECO:0000256" key="3">
    <source>
        <dbReference type="SAM" id="SignalP"/>
    </source>
</evidence>
<dbReference type="InterPro" id="IPR029050">
    <property type="entry name" value="Immunoprotect_excell_Ig-like"/>
</dbReference>